<name>A0A6N3A4Y7_EUBLI</name>
<dbReference type="PANTHER" id="PTHR37691:SF1">
    <property type="entry name" value="BLR3518 PROTEIN"/>
    <property type="match status" value="1"/>
</dbReference>
<sequence length="115" mass="12775">MKILFHVDDTDRLSMAATNAANAVKYVQDNELTLEAEIVVNGEAVTGLVRRCIEEPLYQRLQKLSDGQVRIAACQNALNAHQLSKEDLCDFVTIVPAGVIELAQRQEEGYAYIKP</sequence>
<proteinExistence type="predicted"/>
<organism evidence="1">
    <name type="scientific">Eubacterium limosum</name>
    <dbReference type="NCBI Taxonomy" id="1736"/>
    <lineage>
        <taxon>Bacteria</taxon>
        <taxon>Bacillati</taxon>
        <taxon>Bacillota</taxon>
        <taxon>Clostridia</taxon>
        <taxon>Eubacteriales</taxon>
        <taxon>Eubacteriaceae</taxon>
        <taxon>Eubacterium</taxon>
    </lineage>
</organism>
<gene>
    <name evidence="1" type="ORF">ELLFYP34_02118</name>
</gene>
<accession>A0A6N3A4Y7</accession>
<dbReference type="EMBL" id="CACRTR010000004">
    <property type="protein sequence ID" value="VYT87139.1"/>
    <property type="molecule type" value="Genomic_DNA"/>
</dbReference>
<protein>
    <submittedName>
        <fullName evidence="1">DsrE/DsrF-like family protein</fullName>
    </submittedName>
</protein>
<dbReference type="Pfam" id="PF02635">
    <property type="entry name" value="DsrE"/>
    <property type="match status" value="1"/>
</dbReference>
<dbReference type="SUPFAM" id="SSF75169">
    <property type="entry name" value="DsrEFH-like"/>
    <property type="match status" value="1"/>
</dbReference>
<dbReference type="PANTHER" id="PTHR37691">
    <property type="entry name" value="BLR3518 PROTEIN"/>
    <property type="match status" value="1"/>
</dbReference>
<dbReference type="Gene3D" id="3.40.1260.10">
    <property type="entry name" value="DsrEFH-like"/>
    <property type="match status" value="1"/>
</dbReference>
<dbReference type="InterPro" id="IPR027396">
    <property type="entry name" value="DsrEFH-like"/>
</dbReference>
<reference evidence="1" key="1">
    <citation type="submission" date="2019-11" db="EMBL/GenBank/DDBJ databases">
        <authorList>
            <person name="Feng L."/>
        </authorList>
    </citation>
    <scope>NUCLEOTIDE SEQUENCE</scope>
    <source>
        <strain evidence="1">ElimosumLFYP34</strain>
    </source>
</reference>
<dbReference type="AlphaFoldDB" id="A0A6N3A4Y7"/>
<dbReference type="InterPro" id="IPR003787">
    <property type="entry name" value="Sulphur_relay_DsrE/F-like"/>
</dbReference>
<evidence type="ECO:0000313" key="1">
    <source>
        <dbReference type="EMBL" id="VYT87139.1"/>
    </source>
</evidence>